<keyword evidence="4" id="KW-1185">Reference proteome</keyword>
<feature type="signal peptide" evidence="2">
    <location>
        <begin position="1"/>
        <end position="25"/>
    </location>
</feature>
<feature type="compositionally biased region" description="Basic and acidic residues" evidence="1">
    <location>
        <begin position="38"/>
        <end position="57"/>
    </location>
</feature>
<evidence type="ECO:0000256" key="1">
    <source>
        <dbReference type="SAM" id="MobiDB-lite"/>
    </source>
</evidence>
<name>A0A843VDC1_COLES</name>
<feature type="region of interest" description="Disordered" evidence="1">
    <location>
        <begin position="96"/>
        <end position="124"/>
    </location>
</feature>
<organism evidence="3 4">
    <name type="scientific">Colocasia esculenta</name>
    <name type="common">Wild taro</name>
    <name type="synonym">Arum esculentum</name>
    <dbReference type="NCBI Taxonomy" id="4460"/>
    <lineage>
        <taxon>Eukaryota</taxon>
        <taxon>Viridiplantae</taxon>
        <taxon>Streptophyta</taxon>
        <taxon>Embryophyta</taxon>
        <taxon>Tracheophyta</taxon>
        <taxon>Spermatophyta</taxon>
        <taxon>Magnoliopsida</taxon>
        <taxon>Liliopsida</taxon>
        <taxon>Araceae</taxon>
        <taxon>Aroideae</taxon>
        <taxon>Colocasieae</taxon>
        <taxon>Colocasia</taxon>
    </lineage>
</organism>
<evidence type="ECO:0000313" key="3">
    <source>
        <dbReference type="EMBL" id="MQL93186.1"/>
    </source>
</evidence>
<reference evidence="3" key="1">
    <citation type="submission" date="2017-07" db="EMBL/GenBank/DDBJ databases">
        <title>Taro Niue Genome Assembly and Annotation.</title>
        <authorList>
            <person name="Atibalentja N."/>
            <person name="Keating K."/>
            <person name="Fields C.J."/>
        </authorList>
    </citation>
    <scope>NUCLEOTIDE SEQUENCE</scope>
    <source>
        <strain evidence="3">Niue_2</strain>
        <tissue evidence="3">Leaf</tissue>
    </source>
</reference>
<keyword evidence="2" id="KW-0732">Signal</keyword>
<feature type="region of interest" description="Disordered" evidence="1">
    <location>
        <begin position="262"/>
        <end position="288"/>
    </location>
</feature>
<evidence type="ECO:0000313" key="4">
    <source>
        <dbReference type="Proteomes" id="UP000652761"/>
    </source>
</evidence>
<proteinExistence type="predicted"/>
<dbReference type="OrthoDB" id="683049at2759"/>
<evidence type="ECO:0000256" key="2">
    <source>
        <dbReference type="SAM" id="SignalP"/>
    </source>
</evidence>
<feature type="compositionally biased region" description="Polar residues" evidence="1">
    <location>
        <begin position="111"/>
        <end position="124"/>
    </location>
</feature>
<gene>
    <name evidence="3" type="ORF">Taro_025824</name>
</gene>
<dbReference type="EMBL" id="NMUH01001527">
    <property type="protein sequence ID" value="MQL93186.1"/>
    <property type="molecule type" value="Genomic_DNA"/>
</dbReference>
<protein>
    <submittedName>
        <fullName evidence="3">Uncharacterized protein</fullName>
    </submittedName>
</protein>
<accession>A0A843VDC1</accession>
<dbReference type="AlphaFoldDB" id="A0A843VDC1"/>
<feature type="non-terminal residue" evidence="3">
    <location>
        <position position="288"/>
    </location>
</feature>
<comment type="caution">
    <text evidence="3">The sequence shown here is derived from an EMBL/GenBank/DDBJ whole genome shotgun (WGS) entry which is preliminary data.</text>
</comment>
<feature type="region of interest" description="Disordered" evidence="1">
    <location>
        <begin position="38"/>
        <end position="66"/>
    </location>
</feature>
<sequence length="288" mass="32652">GFAVLLLFLLCFNLLTHFLPHIGYGKFLNEPQAMDRFRRMPDREDRSRIGEEGREGASRNSSVSVDERTRVSEYPFFHEGRLDNLNSFSGNRGVSGVPYRTPSPIERTVDSPYTQSSSRAMFNNSSPMEMLGEIGYGRVKEKVQRKGRMGNRLVQQEKAVWNEQKHAIFVRLCLEQKIAGNKPSNILNNVGYENLEREFLRQIGTHYTWLGAEKFAQAPLARECELDALFWEGAALGENLYIPSSGVIPPDDEHNVDENVEANMEDEDTFEGSIGTGSPLERNAREES</sequence>
<dbReference type="Proteomes" id="UP000652761">
    <property type="component" value="Unassembled WGS sequence"/>
</dbReference>
<feature type="chain" id="PRO_5032535506" evidence="2">
    <location>
        <begin position="26"/>
        <end position="288"/>
    </location>
</feature>